<accession>A0ABT3C7S2</accession>
<reference evidence="3 4" key="1">
    <citation type="journal article" date="2022" name="BMC Genomics">
        <title>Comparative genome analysis of mycobacteria focusing on tRNA and non-coding RNA.</title>
        <authorList>
            <person name="Behra P.R.K."/>
            <person name="Pettersson B.M.F."/>
            <person name="Ramesh M."/>
            <person name="Das S."/>
            <person name="Dasgupta S."/>
            <person name="Kirsebom L.A."/>
        </authorList>
    </citation>
    <scope>NUCLEOTIDE SEQUENCE [LARGE SCALE GENOMIC DNA]</scope>
    <source>
        <strain evidence="3 4">DSM 44078</strain>
    </source>
</reference>
<dbReference type="Gene3D" id="3.40.50.1820">
    <property type="entry name" value="alpha/beta hydrolase"/>
    <property type="match status" value="1"/>
</dbReference>
<dbReference type="InterPro" id="IPR013736">
    <property type="entry name" value="Xaa-Pro_dipept_C"/>
</dbReference>
<organism evidence="3 4">
    <name type="scientific">Mycolicibacterium komossense</name>
    <dbReference type="NCBI Taxonomy" id="1779"/>
    <lineage>
        <taxon>Bacteria</taxon>
        <taxon>Bacillati</taxon>
        <taxon>Actinomycetota</taxon>
        <taxon>Actinomycetes</taxon>
        <taxon>Mycobacteriales</taxon>
        <taxon>Mycobacteriaceae</taxon>
        <taxon>Mycolicibacterium</taxon>
    </lineage>
</organism>
<feature type="domain" description="Xaa-Pro dipeptidyl-peptidase C-terminal" evidence="2">
    <location>
        <begin position="449"/>
        <end position="656"/>
    </location>
</feature>
<dbReference type="SUPFAM" id="SSF53474">
    <property type="entry name" value="alpha/beta-Hydrolases"/>
    <property type="match status" value="1"/>
</dbReference>
<dbReference type="SMART" id="SM00939">
    <property type="entry name" value="PepX_C"/>
    <property type="match status" value="1"/>
</dbReference>
<evidence type="ECO:0000313" key="3">
    <source>
        <dbReference type="EMBL" id="MCV7225480.1"/>
    </source>
</evidence>
<gene>
    <name evidence="3" type="ORF">H7J73_05460</name>
</gene>
<keyword evidence="4" id="KW-1185">Reference proteome</keyword>
<dbReference type="InterPro" id="IPR000383">
    <property type="entry name" value="Xaa-Pro-like_dom"/>
</dbReference>
<name>A0ABT3C7S2_9MYCO</name>
<dbReference type="RefSeq" id="WP_264066250.1">
    <property type="nucleotide sequence ID" value="NZ_JACKTY010000014.1"/>
</dbReference>
<keyword evidence="1" id="KW-0378">Hydrolase</keyword>
<evidence type="ECO:0000259" key="2">
    <source>
        <dbReference type="SMART" id="SM00939"/>
    </source>
</evidence>
<proteinExistence type="predicted"/>
<dbReference type="Proteomes" id="UP001526201">
    <property type="component" value="Unassembled WGS sequence"/>
</dbReference>
<dbReference type="Pfam" id="PF02129">
    <property type="entry name" value="Peptidase_S15"/>
    <property type="match status" value="1"/>
</dbReference>
<evidence type="ECO:0000256" key="1">
    <source>
        <dbReference type="ARBA" id="ARBA00022801"/>
    </source>
</evidence>
<protein>
    <submittedName>
        <fullName evidence="3">Peptidase S15</fullName>
    </submittedName>
</protein>
<dbReference type="InterPro" id="IPR029058">
    <property type="entry name" value="AB_hydrolase_fold"/>
</dbReference>
<comment type="caution">
    <text evidence="3">The sequence shown here is derived from an EMBL/GenBank/DDBJ whole genome shotgun (WGS) entry which is preliminary data.</text>
</comment>
<sequence length="660" mass="68106">MPVESIVDLLLLVGTRREALAADVSFSIGVTNGVITGCVITGCTATPDGKTYTLIGTPTNGGKLTLNAATGQFSFLPFTAEGSTNGPTGTESFTVLVAQQTAFTSLVTSLPLVGGAIVAPVIAALQLTPTVNEALAPLIGTAVMQTVVANVTELRGATATPIAFTTMVTSFDGTQISTNFFPASGAVAGDQHDTILYGPGLPNPGVTDPSESLLSAFRNAGYNVVTWDPRGEFASGGVFQLDNPQFEGRDVSQIITWVAQQSGVKLTPGSTIPNDPQIGMVGVSYGGGIQLVAAAEDHRIDAIAPGWAWNSMTSSLYPENVFRTAYAVGLLFGLIITGANLNPAFTDAIATGALLGVLTPEQIALLAAGGPGVDVSKITAPTLLIQGIGDVLFPPQQSVINAGYLTTPSGPGDPVAITKLIWYCGGHGACLAGQGNPEADAAWVLQEQLDWMNRYVKGDGTVDPHLFEWSDQNGNYWSSDTLPSDPAFYSPSVITSEGTGHVLPIVPVLGGSGPLNSVSWPFSLGLASVASNAVNIQLTNPVGAGGVPVNVVGAPTVTVTYTGWGTSRTVYAQIVDKNTGLVVGNLVAPLPVTLDGQTHQQTYTLNDIAYTMYADSDLELQIVATATPFLNLTEFGFINIGDVSVDLPVAANAQPLAVTV</sequence>
<dbReference type="EMBL" id="JACKTY010000014">
    <property type="protein sequence ID" value="MCV7225480.1"/>
    <property type="molecule type" value="Genomic_DNA"/>
</dbReference>
<evidence type="ECO:0000313" key="4">
    <source>
        <dbReference type="Proteomes" id="UP001526201"/>
    </source>
</evidence>